<dbReference type="InterPro" id="IPR048229">
    <property type="entry name" value="GalB-like"/>
</dbReference>
<evidence type="ECO:0000259" key="5">
    <source>
        <dbReference type="Pfam" id="PF00703"/>
    </source>
</evidence>
<dbReference type="InterPro" id="IPR008979">
    <property type="entry name" value="Galactose-bd-like_sf"/>
</dbReference>
<evidence type="ECO:0000259" key="6">
    <source>
        <dbReference type="Pfam" id="PF02836"/>
    </source>
</evidence>
<dbReference type="Proteomes" id="UP000284379">
    <property type="component" value="Unassembled WGS sequence"/>
</dbReference>
<dbReference type="Pfam" id="PF18565">
    <property type="entry name" value="Glyco_hydro2_C5"/>
    <property type="match status" value="1"/>
</dbReference>
<reference evidence="9 10" key="1">
    <citation type="submission" date="2018-08" db="EMBL/GenBank/DDBJ databases">
        <title>A genome reference for cultivated species of the human gut microbiota.</title>
        <authorList>
            <person name="Zou Y."/>
            <person name="Xue W."/>
            <person name="Luo G."/>
        </authorList>
    </citation>
    <scope>NUCLEOTIDE SEQUENCE [LARGE SCALE GENOMIC DNA]</scope>
    <source>
        <strain evidence="9 10">AM40-30BH</strain>
    </source>
</reference>
<dbReference type="EMBL" id="QSGO01000021">
    <property type="protein sequence ID" value="RHB31739.1"/>
    <property type="molecule type" value="Genomic_DNA"/>
</dbReference>
<comment type="caution">
    <text evidence="9">The sequence shown here is derived from an EMBL/GenBank/DDBJ whole genome shotgun (WGS) entry which is preliminary data.</text>
</comment>
<dbReference type="Pfam" id="PF16355">
    <property type="entry name" value="DUF4982"/>
    <property type="match status" value="1"/>
</dbReference>
<dbReference type="InterPro" id="IPR006102">
    <property type="entry name" value="Ig-like_GH2"/>
</dbReference>
<dbReference type="InterPro" id="IPR017853">
    <property type="entry name" value="GH"/>
</dbReference>
<feature type="domain" description="Glycoside hydrolase family 2 catalytic" evidence="6">
    <location>
        <begin position="317"/>
        <end position="492"/>
    </location>
</feature>
<feature type="domain" description="Glycoside hydrolase family 2 immunoglobulin-like beta-sandwich" evidence="5">
    <location>
        <begin position="207"/>
        <end position="310"/>
    </location>
</feature>
<evidence type="ECO:0000256" key="4">
    <source>
        <dbReference type="SAM" id="SignalP"/>
    </source>
</evidence>
<evidence type="ECO:0000256" key="1">
    <source>
        <dbReference type="ARBA" id="ARBA00007401"/>
    </source>
</evidence>
<keyword evidence="4" id="KW-0732">Signal</keyword>
<dbReference type="GO" id="GO:0004553">
    <property type="term" value="F:hydrolase activity, hydrolyzing O-glycosyl compounds"/>
    <property type="evidence" value="ECO:0007669"/>
    <property type="project" value="InterPro"/>
</dbReference>
<keyword evidence="3" id="KW-0326">Glycosidase</keyword>
<dbReference type="NCBIfam" id="NF041463">
    <property type="entry name" value="GalB"/>
    <property type="match status" value="1"/>
</dbReference>
<evidence type="ECO:0000256" key="2">
    <source>
        <dbReference type="ARBA" id="ARBA00022801"/>
    </source>
</evidence>
<dbReference type="Pfam" id="PF00703">
    <property type="entry name" value="Glyco_hydro_2"/>
    <property type="match status" value="1"/>
</dbReference>
<name>A0A413VDY2_9BACE</name>
<dbReference type="SUPFAM" id="SSF49785">
    <property type="entry name" value="Galactose-binding domain-like"/>
    <property type="match status" value="1"/>
</dbReference>
<dbReference type="PANTHER" id="PTHR42732:SF1">
    <property type="entry name" value="BETA-MANNOSIDASE"/>
    <property type="match status" value="1"/>
</dbReference>
<dbReference type="AlphaFoldDB" id="A0A413VDY2"/>
<dbReference type="InterPro" id="IPR051913">
    <property type="entry name" value="GH2_Domain-Containing"/>
</dbReference>
<dbReference type="InterPro" id="IPR006101">
    <property type="entry name" value="Glyco_hydro_2"/>
</dbReference>
<feature type="chain" id="PRO_5019388568" evidence="4">
    <location>
        <begin position="23"/>
        <end position="820"/>
    </location>
</feature>
<gene>
    <name evidence="9" type="ORF">DW888_17565</name>
</gene>
<dbReference type="Gene3D" id="2.60.40.10">
    <property type="entry name" value="Immunoglobulins"/>
    <property type="match status" value="3"/>
</dbReference>
<dbReference type="SUPFAM" id="SSF51445">
    <property type="entry name" value="(Trans)glycosidases"/>
    <property type="match status" value="1"/>
</dbReference>
<dbReference type="Gene3D" id="3.20.20.80">
    <property type="entry name" value="Glycosidases"/>
    <property type="match status" value="1"/>
</dbReference>
<protein>
    <submittedName>
        <fullName evidence="9">DUF4982 domain-containing protein</fullName>
    </submittedName>
</protein>
<organism evidence="9 10">
    <name type="scientific">Bacteroides nordii</name>
    <dbReference type="NCBI Taxonomy" id="291645"/>
    <lineage>
        <taxon>Bacteria</taxon>
        <taxon>Pseudomonadati</taxon>
        <taxon>Bacteroidota</taxon>
        <taxon>Bacteroidia</taxon>
        <taxon>Bacteroidales</taxon>
        <taxon>Bacteroidaceae</taxon>
        <taxon>Bacteroides</taxon>
    </lineage>
</organism>
<dbReference type="InterPro" id="IPR032311">
    <property type="entry name" value="DUF4982"/>
</dbReference>
<dbReference type="InterPro" id="IPR006103">
    <property type="entry name" value="Glyco_hydro_2_cat"/>
</dbReference>
<dbReference type="Gene3D" id="2.60.120.260">
    <property type="entry name" value="Galactose-binding domain-like"/>
    <property type="match status" value="1"/>
</dbReference>
<dbReference type="InterPro" id="IPR036156">
    <property type="entry name" value="Beta-gal/glucu_dom_sf"/>
</dbReference>
<feature type="domain" description="DUF4982" evidence="7">
    <location>
        <begin position="636"/>
        <end position="700"/>
    </location>
</feature>
<dbReference type="GO" id="GO:0005975">
    <property type="term" value="P:carbohydrate metabolic process"/>
    <property type="evidence" value="ECO:0007669"/>
    <property type="project" value="InterPro"/>
</dbReference>
<proteinExistence type="inferred from homology"/>
<dbReference type="SUPFAM" id="SSF49303">
    <property type="entry name" value="beta-Galactosidase/glucuronidase domain"/>
    <property type="match status" value="1"/>
</dbReference>
<dbReference type="PROSITE" id="PS00608">
    <property type="entry name" value="GLYCOSYL_HYDROL_F2_2"/>
    <property type="match status" value="1"/>
</dbReference>
<accession>A0A413VDY2</accession>
<dbReference type="Pfam" id="PF02836">
    <property type="entry name" value="Glyco_hydro_2_C"/>
    <property type="match status" value="1"/>
</dbReference>
<comment type="similarity">
    <text evidence="1">Belongs to the glycosyl hydrolase 2 family.</text>
</comment>
<evidence type="ECO:0000259" key="7">
    <source>
        <dbReference type="Pfam" id="PF16355"/>
    </source>
</evidence>
<dbReference type="InterPro" id="IPR023232">
    <property type="entry name" value="Glyco_hydro_2_AS"/>
</dbReference>
<evidence type="ECO:0000313" key="10">
    <source>
        <dbReference type="Proteomes" id="UP000284379"/>
    </source>
</evidence>
<dbReference type="PANTHER" id="PTHR42732">
    <property type="entry name" value="BETA-GALACTOSIDASE"/>
    <property type="match status" value="1"/>
</dbReference>
<dbReference type="PRINTS" id="PR00132">
    <property type="entry name" value="GLHYDRLASE2"/>
</dbReference>
<feature type="signal peptide" evidence="4">
    <location>
        <begin position="1"/>
        <end position="22"/>
    </location>
</feature>
<evidence type="ECO:0000259" key="8">
    <source>
        <dbReference type="Pfam" id="PF18565"/>
    </source>
</evidence>
<dbReference type="InterPro" id="IPR040605">
    <property type="entry name" value="Glyco_hydro2_dom5"/>
</dbReference>
<feature type="domain" description="Glycoside hydrolase family 2" evidence="8">
    <location>
        <begin position="713"/>
        <end position="815"/>
    </location>
</feature>
<keyword evidence="2" id="KW-0378">Hydrolase</keyword>
<evidence type="ECO:0000256" key="3">
    <source>
        <dbReference type="ARBA" id="ARBA00023295"/>
    </source>
</evidence>
<sequence>MFNMKRKNCLLFFVLSVLSTWATESDIRRVIELEDEWKFINRDVREGAAIDLDDSDWEVMSIPHDWAIIKPFDMNMDMQRTQVIEDGETKALLRTGRTGALNAFGVGWYRKKIIVSEQDRGKKIFVEFDGAMSLAKVYLNGNFIGEWPYGYTSFTFELTDKIKFGSENILSVRLENLPESSRYYTGAGLYRGVRLVILNPVHVAHWGTFVTTPVVSVDKAIVDVRTNVCVRTKQKGKIKLVTEILDQEGKKVAKAISTSHQADSIFYHQKLQMKSPHLWSVSSPYLYSVLSKVFVDGKMADCYLTTMGIRSIDFDTNKGFLLNGQPFKLKGVCLHHDLGPIGAAVNVAALKRQLRLLKEMGSNAIRTSHNPPSREFLQLTDSMGFVVQVEAFDEWKVAKNLNGYHLYFDEWAEKDLRAMIRRDRNHPSVIMWSIGNEVREQKMPEGKEIAKFLTDVCHQEDATRPTTSGFNYHMDAIRNGLADEVDVVGLNYKPHDYAKLHAKYPQYKLYGSETVSTWSSRGIYKFPVQETSSSWYDDYQLSSYDLEHARWSCTPDIELAQQEHCDFIMGEFVWTGFDYLGEPTPYNEATPARSSYFGIFDLAGMKKDRFYLYQSVWSDEKVLHLLPHWDWEDRLGQVVPVHCYTNYPKVELFVNGVSQGIRERNNSTVYDRYRLRWNDVIYAPGEIKAVALDVNNNVVAEKIVRTSGTPYKIKMKADRDIMLADGKDLIYVTVEVQDKAGNLCPRSSCMLFFTVSGSGKLKAICNGDPTDQTSFASNYMRTFNGKMVVIIQSTKEEGDIELSVIGGKLKGDSITVRTKR</sequence>
<evidence type="ECO:0000313" key="9">
    <source>
        <dbReference type="EMBL" id="RHB31739.1"/>
    </source>
</evidence>
<dbReference type="InterPro" id="IPR013783">
    <property type="entry name" value="Ig-like_fold"/>
</dbReference>